<accession>A0A197JBF7</accession>
<evidence type="ECO:0000313" key="1">
    <source>
        <dbReference type="EMBL" id="OAQ22363.1"/>
    </source>
</evidence>
<protein>
    <submittedName>
        <fullName evidence="1">Uncharacterized protein</fullName>
    </submittedName>
</protein>
<gene>
    <name evidence="1" type="ORF">K457DRAFT_143485</name>
</gene>
<keyword evidence="2" id="KW-1185">Reference proteome</keyword>
<feature type="non-terminal residue" evidence="1">
    <location>
        <position position="1"/>
    </location>
</feature>
<dbReference type="OrthoDB" id="2449096at2759"/>
<organism evidence="1 2">
    <name type="scientific">Linnemannia elongata AG-77</name>
    <dbReference type="NCBI Taxonomy" id="1314771"/>
    <lineage>
        <taxon>Eukaryota</taxon>
        <taxon>Fungi</taxon>
        <taxon>Fungi incertae sedis</taxon>
        <taxon>Mucoromycota</taxon>
        <taxon>Mortierellomycotina</taxon>
        <taxon>Mortierellomycetes</taxon>
        <taxon>Mortierellales</taxon>
        <taxon>Mortierellaceae</taxon>
        <taxon>Linnemannia</taxon>
    </lineage>
</organism>
<sequence length="76" mass="8389">MATWTIAHTSKPLLFRVLNEYDDASRGIYPRNPDATLSIDEHIAKGPNSPIGSQYISHCTRSRAGIENDLQTTTCA</sequence>
<dbReference type="AlphaFoldDB" id="A0A197JBF7"/>
<name>A0A197JBF7_9FUNG</name>
<proteinExistence type="predicted"/>
<reference evidence="1 2" key="1">
    <citation type="submission" date="2016-05" db="EMBL/GenBank/DDBJ databases">
        <title>Genome sequencing reveals origins of a unique bacterial endosymbiosis in the earliest lineages of terrestrial Fungi.</title>
        <authorList>
            <consortium name="DOE Joint Genome Institute"/>
            <person name="Uehling J."/>
            <person name="Gryganskyi A."/>
            <person name="Hameed K."/>
            <person name="Tschaplinski T."/>
            <person name="Misztal P."/>
            <person name="Wu S."/>
            <person name="Desiro A."/>
            <person name="Vande Pol N."/>
            <person name="Du Z.-Y."/>
            <person name="Zienkiewicz A."/>
            <person name="Zienkiewicz K."/>
            <person name="Morin E."/>
            <person name="Tisserant E."/>
            <person name="Splivallo R."/>
            <person name="Hainaut M."/>
            <person name="Henrissat B."/>
            <person name="Ohm R."/>
            <person name="Kuo A."/>
            <person name="Yan J."/>
            <person name="Lipzen A."/>
            <person name="Nolan M."/>
            <person name="Labutti K."/>
            <person name="Barry K."/>
            <person name="Goldstein A."/>
            <person name="Labbe J."/>
            <person name="Schadt C."/>
            <person name="Tuskan G."/>
            <person name="Grigoriev I."/>
            <person name="Martin F."/>
            <person name="Vilgalys R."/>
            <person name="Bonito G."/>
        </authorList>
    </citation>
    <scope>NUCLEOTIDE SEQUENCE [LARGE SCALE GENOMIC DNA]</scope>
    <source>
        <strain evidence="1 2">AG-77</strain>
    </source>
</reference>
<dbReference type="Proteomes" id="UP000078512">
    <property type="component" value="Unassembled WGS sequence"/>
</dbReference>
<evidence type="ECO:0000313" key="2">
    <source>
        <dbReference type="Proteomes" id="UP000078512"/>
    </source>
</evidence>
<dbReference type="EMBL" id="KV442174">
    <property type="protein sequence ID" value="OAQ22363.1"/>
    <property type="molecule type" value="Genomic_DNA"/>
</dbReference>